<dbReference type="PANTHER" id="PTHR43520:SF32">
    <property type="entry name" value="COPPER RESISTANCE P-TYPE ATPASE (EUROFUNG)"/>
    <property type="match status" value="1"/>
</dbReference>
<dbReference type="Pfam" id="PF00403">
    <property type="entry name" value="HMA"/>
    <property type="match status" value="1"/>
</dbReference>
<dbReference type="GO" id="GO:0005507">
    <property type="term" value="F:copper ion binding"/>
    <property type="evidence" value="ECO:0007669"/>
    <property type="project" value="TreeGrafter"/>
</dbReference>
<dbReference type="PROSITE" id="PS01047">
    <property type="entry name" value="HMA_1"/>
    <property type="match status" value="1"/>
</dbReference>
<dbReference type="InterPro" id="IPR006121">
    <property type="entry name" value="HMA_dom"/>
</dbReference>
<dbReference type="RefSeq" id="XP_041549886.1">
    <property type="nucleotide sequence ID" value="XM_041701708.1"/>
</dbReference>
<evidence type="ECO:0000256" key="2">
    <source>
        <dbReference type="ARBA" id="ARBA00022967"/>
    </source>
</evidence>
<reference evidence="4" key="1">
    <citation type="submission" date="2021-01" db="EMBL/GenBank/DDBJ databases">
        <authorList>
            <consortium name="Aspergillus puulaauensis MK2 genome sequencing consortium"/>
            <person name="Kazuki M."/>
            <person name="Futagami T."/>
        </authorList>
    </citation>
    <scope>NUCLEOTIDE SEQUENCE</scope>
    <source>
        <strain evidence="4">MK2</strain>
    </source>
</reference>
<dbReference type="CDD" id="cd00371">
    <property type="entry name" value="HMA"/>
    <property type="match status" value="2"/>
</dbReference>
<organism evidence="4 5">
    <name type="scientific">Aspergillus puulaauensis</name>
    <dbReference type="NCBI Taxonomy" id="1220207"/>
    <lineage>
        <taxon>Eukaryota</taxon>
        <taxon>Fungi</taxon>
        <taxon>Dikarya</taxon>
        <taxon>Ascomycota</taxon>
        <taxon>Pezizomycotina</taxon>
        <taxon>Eurotiomycetes</taxon>
        <taxon>Eurotiomycetidae</taxon>
        <taxon>Eurotiales</taxon>
        <taxon>Aspergillaceae</taxon>
        <taxon>Aspergillus</taxon>
    </lineage>
</organism>
<keyword evidence="1" id="KW-0479">Metal-binding</keyword>
<dbReference type="GO" id="GO:0055070">
    <property type="term" value="P:copper ion homeostasis"/>
    <property type="evidence" value="ECO:0007669"/>
    <property type="project" value="TreeGrafter"/>
</dbReference>
<dbReference type="PANTHER" id="PTHR43520">
    <property type="entry name" value="ATP7, ISOFORM B"/>
    <property type="match status" value="1"/>
</dbReference>
<evidence type="ECO:0000259" key="3">
    <source>
        <dbReference type="PROSITE" id="PS50846"/>
    </source>
</evidence>
<protein>
    <recommendedName>
        <fullName evidence="3">HMA domain-containing protein</fullName>
    </recommendedName>
</protein>
<dbReference type="Gene3D" id="3.30.70.100">
    <property type="match status" value="2"/>
</dbReference>
<name>A0A7R7XA72_9EURO</name>
<dbReference type="InterPro" id="IPR017969">
    <property type="entry name" value="Heavy-metal-associated_CS"/>
</dbReference>
<dbReference type="AlphaFoldDB" id="A0A7R7XA72"/>
<keyword evidence="5" id="KW-1185">Reference proteome</keyword>
<dbReference type="KEGG" id="apuu:APUU_10520A"/>
<evidence type="ECO:0000313" key="5">
    <source>
        <dbReference type="Proteomes" id="UP000654913"/>
    </source>
</evidence>
<accession>A0A7R7XA72</accession>
<feature type="domain" description="HMA" evidence="3">
    <location>
        <begin position="176"/>
        <end position="241"/>
    </location>
</feature>
<dbReference type="OrthoDB" id="432719at2759"/>
<sequence length="368" mass="40357">MYETATELDGSAWDRARLLKPLKQTSNERAELLPTSVDASIVSQTVTVRYHPSLPDSTLSQALGDAGFAICSVVRDAEAGFNADDGTPSESALAEQDGWIDRAAEVWSRRYSLANKSERKRMTSHIERCDICRAKKVLSASTVGQGKSFAIKQNMQVGTANKPFVVVDATDSLKAVRVVMSIMGMTCDTCVGKISDALEMKPCVQSVHATLLTNSAVVAIRDKSHVADILQTIEDVGYEATVEQIDERPALQETGYESKTAPCERHILNLDWIKTVDINLLSNSATIIFEGRDQLPEIAGIIEDMGYEAALNEESETDRTLYRNQQRNISISVSGMYCDYCPPRIMGYLKHCAGEVVVDKMSSVADQS</sequence>
<dbReference type="GO" id="GO:0043682">
    <property type="term" value="F:P-type divalent copper transporter activity"/>
    <property type="evidence" value="ECO:0007669"/>
    <property type="project" value="TreeGrafter"/>
</dbReference>
<keyword evidence="2" id="KW-1278">Translocase</keyword>
<dbReference type="SUPFAM" id="SSF55008">
    <property type="entry name" value="HMA, heavy metal-associated domain"/>
    <property type="match status" value="2"/>
</dbReference>
<evidence type="ECO:0000313" key="4">
    <source>
        <dbReference type="EMBL" id="BCS17692.1"/>
    </source>
</evidence>
<dbReference type="PROSITE" id="PS50846">
    <property type="entry name" value="HMA_2"/>
    <property type="match status" value="1"/>
</dbReference>
<reference evidence="4" key="2">
    <citation type="submission" date="2021-02" db="EMBL/GenBank/DDBJ databases">
        <title>Aspergillus puulaauensis MK2 genome sequence.</title>
        <authorList>
            <person name="Futagami T."/>
            <person name="Mori K."/>
            <person name="Kadooka C."/>
            <person name="Tanaka T."/>
        </authorList>
    </citation>
    <scope>NUCLEOTIDE SEQUENCE</scope>
    <source>
        <strain evidence="4">MK2</strain>
    </source>
</reference>
<gene>
    <name evidence="4" type="ORF">APUU_10520A</name>
</gene>
<dbReference type="Proteomes" id="UP000654913">
    <property type="component" value="Chromosome 1"/>
</dbReference>
<dbReference type="InterPro" id="IPR036163">
    <property type="entry name" value="HMA_dom_sf"/>
</dbReference>
<evidence type="ECO:0000256" key="1">
    <source>
        <dbReference type="ARBA" id="ARBA00022723"/>
    </source>
</evidence>
<dbReference type="EMBL" id="AP024443">
    <property type="protein sequence ID" value="BCS17692.1"/>
    <property type="molecule type" value="Genomic_DNA"/>
</dbReference>
<dbReference type="GeneID" id="64967697"/>
<dbReference type="GO" id="GO:0016020">
    <property type="term" value="C:membrane"/>
    <property type="evidence" value="ECO:0007669"/>
    <property type="project" value="TreeGrafter"/>
</dbReference>
<proteinExistence type="predicted"/>